<name>A0A833TIX6_PHYIN</name>
<proteinExistence type="predicted"/>
<dbReference type="Proteomes" id="UP000704712">
    <property type="component" value="Unassembled WGS sequence"/>
</dbReference>
<sequence>MDALFEDIDSFVDANYPIDPLESFPFELIDELSMLFPVRSFLAKKQTFSEESWHFDADSNDNRLRTNAKT</sequence>
<accession>A0A833TIX6</accession>
<dbReference type="AlphaFoldDB" id="A0A833TIX6"/>
<evidence type="ECO:0000313" key="2">
    <source>
        <dbReference type="EMBL" id="KAF4133647.1"/>
    </source>
</evidence>
<dbReference type="EMBL" id="JAACNO010002359">
    <property type="protein sequence ID" value="KAF4133647.1"/>
    <property type="molecule type" value="Genomic_DNA"/>
</dbReference>
<evidence type="ECO:0000313" key="1">
    <source>
        <dbReference type="EMBL" id="KAF4041636.1"/>
    </source>
</evidence>
<evidence type="ECO:0000313" key="3">
    <source>
        <dbReference type="Proteomes" id="UP000602510"/>
    </source>
</evidence>
<dbReference type="Proteomes" id="UP000602510">
    <property type="component" value="Unassembled WGS sequence"/>
</dbReference>
<comment type="caution">
    <text evidence="1">The sequence shown here is derived from an EMBL/GenBank/DDBJ whole genome shotgun (WGS) entry which is preliminary data.</text>
</comment>
<protein>
    <submittedName>
        <fullName evidence="1">Uncharacterized protein</fullName>
    </submittedName>
</protein>
<organism evidence="1 3">
    <name type="scientific">Phytophthora infestans</name>
    <name type="common">Potato late blight agent</name>
    <name type="synonym">Botrytis infestans</name>
    <dbReference type="NCBI Taxonomy" id="4787"/>
    <lineage>
        <taxon>Eukaryota</taxon>
        <taxon>Sar</taxon>
        <taxon>Stramenopiles</taxon>
        <taxon>Oomycota</taxon>
        <taxon>Peronosporomycetes</taxon>
        <taxon>Peronosporales</taxon>
        <taxon>Peronosporaceae</taxon>
        <taxon>Phytophthora</taxon>
    </lineage>
</organism>
<reference evidence="1" key="1">
    <citation type="submission" date="2020-04" db="EMBL/GenBank/DDBJ databases">
        <title>Hybrid Assembly of Korean Phytophthora infestans isolates.</title>
        <authorList>
            <person name="Prokchorchik M."/>
            <person name="Lee Y."/>
            <person name="Seo J."/>
            <person name="Cho J.-H."/>
            <person name="Park Y.-E."/>
            <person name="Jang D.-C."/>
            <person name="Im J.-S."/>
            <person name="Choi J.-G."/>
            <person name="Park H.-J."/>
            <person name="Lee G.-B."/>
            <person name="Lee Y.-G."/>
            <person name="Hong S.-Y."/>
            <person name="Cho K."/>
            <person name="Sohn K.H."/>
        </authorList>
    </citation>
    <scope>NUCLEOTIDE SEQUENCE</scope>
    <source>
        <strain evidence="1">KR_1_A1</strain>
        <strain evidence="2">KR_2_A2</strain>
    </source>
</reference>
<keyword evidence="3" id="KW-1185">Reference proteome</keyword>
<dbReference type="EMBL" id="WSZM01000117">
    <property type="protein sequence ID" value="KAF4041636.1"/>
    <property type="molecule type" value="Genomic_DNA"/>
</dbReference>
<gene>
    <name evidence="1" type="ORF">GN244_ATG06151</name>
    <name evidence="2" type="ORF">GN958_ATG16984</name>
</gene>